<dbReference type="PANTHER" id="PTHR19265">
    <property type="entry name" value="MEIOSIS-SPECIFIC NUCLEAR STRUCTURAL PROTEIN 1"/>
    <property type="match status" value="1"/>
</dbReference>
<sequence>MERKFGNAATLQHQVVTSSQELRALESKLKACALTCYNRAAIAEKEVHTKLMNIGEREYGDLVKELDHEEKLSASLTLADQEVKMLETQRVLQEQIAEKAAGKAKAEAENVIEMMAEVDENKLMEKEKKEQWLKRQASQENTRLALQKQTELRKLLEEEDKLQDENISRCAEEYNLRIELLKEMERQKIEMQRLQHQQQEVALIHKLEKQQMEKDVIQDTRLELEILEKIAQEKKFTEEKEKNKEEARLSLIRGLDDQVKYKKEQEAKEQKKDDEYRKLLLEVMAEECKLDQLVAGARRRRQLDHRQLVERLLQERRVLRAKLMKQHQLQDQEELAYNQLRKNILEEEEKQLLLKYAPHLMPYFSPELHARLRQLL</sequence>
<keyword evidence="6" id="KW-0282">Flagellum</keyword>
<evidence type="ECO:0000256" key="12">
    <source>
        <dbReference type="ARBA" id="ARBA00023273"/>
    </source>
</evidence>
<evidence type="ECO:0000256" key="6">
    <source>
        <dbReference type="ARBA" id="ARBA00022846"/>
    </source>
</evidence>
<dbReference type="PANTHER" id="PTHR19265:SF0">
    <property type="entry name" value="MEIOSIS-SPECIFIC NUCLEAR STRUCTURAL PROTEIN 1"/>
    <property type="match status" value="1"/>
</dbReference>
<evidence type="ECO:0000313" key="16">
    <source>
        <dbReference type="EMBL" id="JAI58498.1"/>
    </source>
</evidence>
<keyword evidence="9" id="KW-0206">Cytoskeleton</keyword>
<evidence type="ECO:0000256" key="9">
    <source>
        <dbReference type="ARBA" id="ARBA00023212"/>
    </source>
</evidence>
<comment type="similarity">
    <text evidence="3">Belongs to the MNS1 family.</text>
</comment>
<comment type="function">
    <text evidence="13">Microtubule inner protein (MIP) part of the dynein-decorated doublet microtubules (DMTs) in cilia axoneme, which is required for motile cilia beating. May play a role in the control of meiotic division and germ cell differentiation through regulation of pairing and recombination during meiosis. Required for sperm flagella assembly. May play a role in the assembly and function of the outer dynein arm-docking complex (ODA-DC). ODA-DC mediates outer dynein arms (ODA) binding onto the axonemal doublet microtubules.</text>
</comment>
<evidence type="ECO:0000256" key="2">
    <source>
        <dbReference type="ARBA" id="ARBA00004611"/>
    </source>
</evidence>
<feature type="coiled-coil region" evidence="14">
    <location>
        <begin position="145"/>
        <end position="201"/>
    </location>
</feature>
<evidence type="ECO:0000256" key="4">
    <source>
        <dbReference type="ARBA" id="ARBA00014813"/>
    </source>
</evidence>
<keyword evidence="10" id="KW-0539">Nucleus</keyword>
<dbReference type="Pfam" id="PF13868">
    <property type="entry name" value="TPH"/>
    <property type="match status" value="1"/>
</dbReference>
<dbReference type="InterPro" id="IPR043597">
    <property type="entry name" value="TPH_dom"/>
</dbReference>
<protein>
    <recommendedName>
        <fullName evidence="4">Meiosis-specific nuclear structural protein 1</fullName>
    </recommendedName>
</protein>
<evidence type="ECO:0000256" key="14">
    <source>
        <dbReference type="SAM" id="Coils"/>
    </source>
</evidence>
<evidence type="ECO:0000256" key="8">
    <source>
        <dbReference type="ARBA" id="ARBA00023069"/>
    </source>
</evidence>
<keyword evidence="5" id="KW-0963">Cytoplasm</keyword>
<evidence type="ECO:0000256" key="5">
    <source>
        <dbReference type="ARBA" id="ARBA00022490"/>
    </source>
</evidence>
<keyword evidence="7 14" id="KW-0175">Coiled coil</keyword>
<name>A0A0P4VSH2_SCYOL</name>
<dbReference type="AlphaFoldDB" id="A0A0P4VSH2"/>
<keyword evidence="8" id="KW-0969">Cilium</keyword>
<proteinExistence type="inferred from homology"/>
<reference evidence="16" key="1">
    <citation type="submission" date="2015-09" db="EMBL/GenBank/DDBJ databases">
        <title>Scylla olivacea transcriptome.</title>
        <authorList>
            <person name="Ikhwanuddin M."/>
        </authorList>
    </citation>
    <scope>NUCLEOTIDE SEQUENCE</scope>
</reference>
<evidence type="ECO:0000256" key="10">
    <source>
        <dbReference type="ARBA" id="ARBA00023242"/>
    </source>
</evidence>
<evidence type="ECO:0000256" key="1">
    <source>
        <dbReference type="ARBA" id="ARBA00004123"/>
    </source>
</evidence>
<dbReference type="InterPro" id="IPR026504">
    <property type="entry name" value="MNS1"/>
</dbReference>
<feature type="coiled-coil region" evidence="14">
    <location>
        <begin position="227"/>
        <end position="282"/>
    </location>
</feature>
<keyword evidence="12" id="KW-0966">Cell projection</keyword>
<organism evidence="16">
    <name type="scientific">Scylla olivacea</name>
    <name type="common">Orange mud crab</name>
    <name type="synonym">Cancer olivacea</name>
    <dbReference type="NCBI Taxonomy" id="85551"/>
    <lineage>
        <taxon>Eukaryota</taxon>
        <taxon>Metazoa</taxon>
        <taxon>Ecdysozoa</taxon>
        <taxon>Arthropoda</taxon>
        <taxon>Crustacea</taxon>
        <taxon>Multicrustacea</taxon>
        <taxon>Malacostraca</taxon>
        <taxon>Eumalacostraca</taxon>
        <taxon>Eucarida</taxon>
        <taxon>Decapoda</taxon>
        <taxon>Pleocyemata</taxon>
        <taxon>Brachyura</taxon>
        <taxon>Eubrachyura</taxon>
        <taxon>Portunoidea</taxon>
        <taxon>Portunidae</taxon>
        <taxon>Portuninae</taxon>
        <taxon>Scylla</taxon>
    </lineage>
</organism>
<dbReference type="EMBL" id="GDRN01100808">
    <property type="protein sequence ID" value="JAI58498.1"/>
    <property type="molecule type" value="Transcribed_RNA"/>
</dbReference>
<evidence type="ECO:0000256" key="7">
    <source>
        <dbReference type="ARBA" id="ARBA00023054"/>
    </source>
</evidence>
<dbReference type="GO" id="GO:0051321">
    <property type="term" value="P:meiotic cell cycle"/>
    <property type="evidence" value="ECO:0007669"/>
    <property type="project" value="UniProtKB-KW"/>
</dbReference>
<comment type="subcellular location">
    <subcellularLocation>
        <location evidence="2">Cytoplasm</location>
        <location evidence="2">Cytoskeleton</location>
        <location evidence="2">Flagellum axoneme</location>
    </subcellularLocation>
    <subcellularLocation>
        <location evidence="1">Nucleus</location>
    </subcellularLocation>
</comment>
<evidence type="ECO:0000256" key="13">
    <source>
        <dbReference type="ARBA" id="ARBA00046114"/>
    </source>
</evidence>
<evidence type="ECO:0000256" key="11">
    <source>
        <dbReference type="ARBA" id="ARBA00023254"/>
    </source>
</evidence>
<feature type="domain" description="Trichohyalin-plectin-homology" evidence="15">
    <location>
        <begin position="18"/>
        <end position="363"/>
    </location>
</feature>
<keyword evidence="11" id="KW-0469">Meiosis</keyword>
<accession>A0A0P4VSH2</accession>
<dbReference type="GO" id="GO:0005634">
    <property type="term" value="C:nucleus"/>
    <property type="evidence" value="ECO:0007669"/>
    <property type="project" value="UniProtKB-SubCell"/>
</dbReference>
<evidence type="ECO:0000256" key="3">
    <source>
        <dbReference type="ARBA" id="ARBA00009158"/>
    </source>
</evidence>
<evidence type="ECO:0000259" key="15">
    <source>
        <dbReference type="Pfam" id="PF13868"/>
    </source>
</evidence>